<keyword evidence="3" id="KW-1185">Reference proteome</keyword>
<name>A0A0L6UDM7_9BASI</name>
<feature type="compositionally biased region" description="Low complexity" evidence="1">
    <location>
        <begin position="548"/>
        <end position="560"/>
    </location>
</feature>
<feature type="compositionally biased region" description="Polar residues" evidence="1">
    <location>
        <begin position="347"/>
        <end position="365"/>
    </location>
</feature>
<evidence type="ECO:0000313" key="2">
    <source>
        <dbReference type="EMBL" id="KNZ46626.1"/>
    </source>
</evidence>
<sequence length="1156" mass="124626">MPRFKGHHASKSTTTTTGSRSKYGDHSLSRLKSTMFASMNKSEPSLAHPEGGRPACEISTSSRPPAVPNNLSPKLQLSSSSGKSTHSDMMEMPTRNLHSAYHPSFRFILNQTSRRISEFTSRLHGPSLPPTQTSAGSYPLLPDSLSLALKSPEIRNPPAIPDHSKLEAAPPSHHREELPVISQPSPSAENAQLPGKVKRSNARVHSPNFYQSLKSRWKPETIPAEDLTTIPTASLSGRDSPKMCSNFDSEPHPPELSASRSPIEGTECSSSGQSAAGAIGIRQDDFRPADPNPHSPHHSSVAILRPASTSRHKSDLASRLPLQSSDKKSGAFLVSEDSSTPPLPSNGLGTVHTSLSSHESPSLLTSGVKPPEANLLSSPFPLAFGPPAQLPPLPPTATKPADTRVQCNGTDIKAPLLPPTSNHPNPSLQNQTLKPNANEPPAPDLNPETYACRVNNGLQCSAVPSSSLTAVDHNQAPASEAPLPKAMPIADGLHHKRHLTFAARRSSISMVLKRQDSLSASTPILFQGIWEKELEENERKWKRLARMSGSQSSSRYSTESYVENENPSKRHSSRASLILGGPTRRSSSVTSEHLIRMGRSLSQHVTEDLPTTQHQGDVLDQVWDSFKSEAELSLSDINCDGLNLDNSSSCPRTRSSADSCQLHLPDLHQITFDTDLDRALAVRNSGSFAPADPDAKPIGLGLFHSCDSPIASNFPNQEEYSPISNAKLKKLSLLSNRTSLGTSGVMRDRRRRPERKVTPNATVSNRLEGNPTSLDSSLLDAFPAPPRSHRSSQSSSSSHSLQAIPSSGLQSKGQVELTSAHAPPAQKFDAANDRPSLKQTDIHTHDRHKPTMERWVKNPISFTLTSFSNRPRAQTSARSPVPPPLNLKATPSNSNPRRRTMTSHVGDQGKTGLETIPPVPFMPVPNTAPLACTTPMSYDRSKLATSAATSETSRPSFSNESKCSRVYTGGMTPKRPTLLIRPSLRSPHRVGVRMGPFRPGETVPSPRMNEAFSPAISSPTAQSSHHTIQQPANSLHNVTDQAGYFSSPHASAGSSTGTASSSSTVPSPATPTSSRMTYNSRIPSVPMSHMSGFPSGFKSSHSDNPRYVVIDQTPKYSGGPRATPDTIKASRIYRPELLKSTPLSEPTEQVSYGMAL</sequence>
<feature type="region of interest" description="Disordered" evidence="1">
    <location>
        <begin position="409"/>
        <end position="445"/>
    </location>
</feature>
<evidence type="ECO:0000313" key="3">
    <source>
        <dbReference type="Proteomes" id="UP000037035"/>
    </source>
</evidence>
<feature type="compositionally biased region" description="Basic and acidic residues" evidence="1">
    <location>
        <begin position="830"/>
        <end position="856"/>
    </location>
</feature>
<dbReference type="Proteomes" id="UP000037035">
    <property type="component" value="Unassembled WGS sequence"/>
</dbReference>
<gene>
    <name evidence="2" type="ORF">VP01_710g3</name>
</gene>
<feature type="compositionally biased region" description="Low complexity" evidence="1">
    <location>
        <begin position="791"/>
        <end position="807"/>
    </location>
</feature>
<dbReference type="VEuPathDB" id="FungiDB:VP01_710g3"/>
<feature type="region of interest" description="Disordered" evidence="1">
    <location>
        <begin position="739"/>
        <end position="922"/>
    </location>
</feature>
<feature type="compositionally biased region" description="Polar residues" evidence="1">
    <location>
        <begin position="1015"/>
        <end position="1040"/>
    </location>
</feature>
<organism evidence="2 3">
    <name type="scientific">Puccinia sorghi</name>
    <dbReference type="NCBI Taxonomy" id="27349"/>
    <lineage>
        <taxon>Eukaryota</taxon>
        <taxon>Fungi</taxon>
        <taxon>Dikarya</taxon>
        <taxon>Basidiomycota</taxon>
        <taxon>Pucciniomycotina</taxon>
        <taxon>Pucciniomycetes</taxon>
        <taxon>Pucciniales</taxon>
        <taxon>Pucciniaceae</taxon>
        <taxon>Puccinia</taxon>
    </lineage>
</organism>
<feature type="compositionally biased region" description="Polar residues" evidence="1">
    <location>
        <begin position="58"/>
        <end position="84"/>
    </location>
</feature>
<feature type="region of interest" description="Disordered" evidence="1">
    <location>
        <begin position="944"/>
        <end position="1103"/>
    </location>
</feature>
<protein>
    <submittedName>
        <fullName evidence="2">Uncharacterized protein</fullName>
    </submittedName>
</protein>
<comment type="caution">
    <text evidence="2">The sequence shown here is derived from an EMBL/GenBank/DDBJ whole genome shotgun (WGS) entry which is preliminary data.</text>
</comment>
<evidence type="ECO:0000256" key="1">
    <source>
        <dbReference type="SAM" id="MobiDB-lite"/>
    </source>
</evidence>
<accession>A0A0L6UDM7</accession>
<feature type="compositionally biased region" description="Polar residues" evidence="1">
    <location>
        <begin position="808"/>
        <end position="817"/>
    </location>
</feature>
<feature type="compositionally biased region" description="Polar residues" evidence="1">
    <location>
        <begin position="944"/>
        <end position="961"/>
    </location>
</feature>
<proteinExistence type="predicted"/>
<dbReference type="AlphaFoldDB" id="A0A0L6UDM7"/>
<feature type="compositionally biased region" description="Polar residues" evidence="1">
    <location>
        <begin position="860"/>
        <end position="878"/>
    </location>
</feature>
<dbReference type="STRING" id="27349.A0A0L6UDM7"/>
<feature type="compositionally biased region" description="Polar residues" evidence="1">
    <location>
        <begin position="419"/>
        <end position="435"/>
    </location>
</feature>
<feature type="region of interest" description="Disordered" evidence="1">
    <location>
        <begin position="231"/>
        <end position="368"/>
    </location>
</feature>
<feature type="compositionally biased region" description="Low complexity" evidence="1">
    <location>
        <begin position="269"/>
        <end position="281"/>
    </location>
</feature>
<feature type="region of interest" description="Disordered" evidence="1">
    <location>
        <begin position="1"/>
        <end position="90"/>
    </location>
</feature>
<feature type="region of interest" description="Disordered" evidence="1">
    <location>
        <begin position="548"/>
        <end position="591"/>
    </location>
</feature>
<feature type="compositionally biased region" description="Basic residues" evidence="1">
    <location>
        <begin position="1"/>
        <end position="10"/>
    </location>
</feature>
<reference evidence="2 3" key="1">
    <citation type="submission" date="2015-08" db="EMBL/GenBank/DDBJ databases">
        <title>Next Generation Sequencing and Analysis of the Genome of Puccinia sorghi L Schw, the Causal Agent of Maize Common Rust.</title>
        <authorList>
            <person name="Rochi L."/>
            <person name="Burguener G."/>
            <person name="Darino M."/>
            <person name="Turjanski A."/>
            <person name="Kreff E."/>
            <person name="Dieguez M.J."/>
            <person name="Sacco F."/>
        </authorList>
    </citation>
    <scope>NUCLEOTIDE SEQUENCE [LARGE SCALE GENOMIC DNA]</scope>
    <source>
        <strain evidence="2 3">RO10H11247</strain>
    </source>
</reference>
<feature type="compositionally biased region" description="Polar residues" evidence="1">
    <location>
        <begin position="759"/>
        <end position="776"/>
    </location>
</feature>
<dbReference type="EMBL" id="LAVV01012506">
    <property type="protein sequence ID" value="KNZ46626.1"/>
    <property type="molecule type" value="Genomic_DNA"/>
</dbReference>
<feature type="compositionally biased region" description="Low complexity" evidence="1">
    <location>
        <begin position="1046"/>
        <end position="1074"/>
    </location>
</feature>
<feature type="region of interest" description="Disordered" evidence="1">
    <location>
        <begin position="154"/>
        <end position="205"/>
    </location>
</feature>
<feature type="compositionally biased region" description="Polar residues" evidence="1">
    <location>
        <begin position="30"/>
        <end position="43"/>
    </location>
</feature>
<dbReference type="OrthoDB" id="2500027at2759"/>